<dbReference type="Proteomes" id="UP000760668">
    <property type="component" value="Unassembled WGS sequence"/>
</dbReference>
<comment type="caution">
    <text evidence="1">The sequence shown here is derived from an EMBL/GenBank/DDBJ whole genome shotgun (WGS) entry which is preliminary data.</text>
</comment>
<dbReference type="AlphaFoldDB" id="A0A921MP33"/>
<organism evidence="1 2">
    <name type="scientific">Pseudoflavonifractor capillosus</name>
    <dbReference type="NCBI Taxonomy" id="106588"/>
    <lineage>
        <taxon>Bacteria</taxon>
        <taxon>Bacillati</taxon>
        <taxon>Bacillota</taxon>
        <taxon>Clostridia</taxon>
        <taxon>Eubacteriales</taxon>
        <taxon>Oscillospiraceae</taxon>
        <taxon>Pseudoflavonifractor</taxon>
    </lineage>
</organism>
<dbReference type="GO" id="GO:0051276">
    <property type="term" value="P:chromosome organization"/>
    <property type="evidence" value="ECO:0007669"/>
    <property type="project" value="InterPro"/>
</dbReference>
<dbReference type="InterPro" id="IPR038713">
    <property type="entry name" value="Terminase_Gp1_N_sf"/>
</dbReference>
<dbReference type="EMBL" id="DYUC01000106">
    <property type="protein sequence ID" value="HJG87469.1"/>
    <property type="molecule type" value="Genomic_DNA"/>
</dbReference>
<dbReference type="InterPro" id="IPR005335">
    <property type="entry name" value="Terminase_ssu"/>
</dbReference>
<evidence type="ECO:0000313" key="1">
    <source>
        <dbReference type="EMBL" id="HJG87469.1"/>
    </source>
</evidence>
<dbReference type="Pfam" id="PF03592">
    <property type="entry name" value="Terminase_2"/>
    <property type="match status" value="1"/>
</dbReference>
<evidence type="ECO:0000313" key="2">
    <source>
        <dbReference type="Proteomes" id="UP000760668"/>
    </source>
</evidence>
<sequence length="157" mass="17684">MAEYENMGLEELEKLLTRKERMFVEEYDRDGNGTQAAIRAGYAAGKKNASAAVQASKLLRSAKISAYRRARATELCRQLGISRETIRLNVMDIYRRCMTAEPVMKYDSNLREWVESGEYVFDSKGALKAMELLGKPLGMFERDGDEVQGGVTIVDDV</sequence>
<name>A0A921MP33_9FIRM</name>
<protein>
    <submittedName>
        <fullName evidence="1">Terminase small subunit</fullName>
    </submittedName>
</protein>
<accession>A0A921MP33</accession>
<gene>
    <name evidence="1" type="ORF">K8V01_10685</name>
</gene>
<reference evidence="1" key="1">
    <citation type="journal article" date="2021" name="PeerJ">
        <title>Extensive microbial diversity within the chicken gut microbiome revealed by metagenomics and culture.</title>
        <authorList>
            <person name="Gilroy R."/>
            <person name="Ravi A."/>
            <person name="Getino M."/>
            <person name="Pursley I."/>
            <person name="Horton D.L."/>
            <person name="Alikhan N.F."/>
            <person name="Baker D."/>
            <person name="Gharbi K."/>
            <person name="Hall N."/>
            <person name="Watson M."/>
            <person name="Adriaenssens E.M."/>
            <person name="Foster-Nyarko E."/>
            <person name="Jarju S."/>
            <person name="Secka A."/>
            <person name="Antonio M."/>
            <person name="Oren A."/>
            <person name="Chaudhuri R.R."/>
            <person name="La Ragione R."/>
            <person name="Hildebrand F."/>
            <person name="Pallen M.J."/>
        </authorList>
    </citation>
    <scope>NUCLEOTIDE SEQUENCE</scope>
    <source>
        <strain evidence="1">CHK179-5677</strain>
    </source>
</reference>
<dbReference type="RefSeq" id="WP_294756029.1">
    <property type="nucleotide sequence ID" value="NZ_DYUC01000106.1"/>
</dbReference>
<dbReference type="Gene3D" id="1.10.10.1400">
    <property type="entry name" value="Terminase, small subunit, N-terminal DNA-binding domain, HTH motif"/>
    <property type="match status" value="1"/>
</dbReference>
<reference evidence="1" key="2">
    <citation type="submission" date="2021-09" db="EMBL/GenBank/DDBJ databases">
        <authorList>
            <person name="Gilroy R."/>
        </authorList>
    </citation>
    <scope>NUCLEOTIDE SEQUENCE</scope>
    <source>
        <strain evidence="1">CHK179-5677</strain>
    </source>
</reference>
<proteinExistence type="predicted"/>